<dbReference type="EMBL" id="CP011452">
    <property type="protein sequence ID" value="AKH42907.1"/>
    <property type="molecule type" value="Genomic_DNA"/>
</dbReference>
<dbReference type="Gene3D" id="3.40.50.1820">
    <property type="entry name" value="alpha/beta hydrolase"/>
    <property type="match status" value="1"/>
</dbReference>
<organism evidence="2 3">
    <name type="scientific">Croceibacterium atlanticum</name>
    <dbReference type="NCBI Taxonomy" id="1267766"/>
    <lineage>
        <taxon>Bacteria</taxon>
        <taxon>Pseudomonadati</taxon>
        <taxon>Pseudomonadota</taxon>
        <taxon>Alphaproteobacteria</taxon>
        <taxon>Sphingomonadales</taxon>
        <taxon>Erythrobacteraceae</taxon>
        <taxon>Croceibacterium</taxon>
    </lineage>
</organism>
<proteinExistence type="predicted"/>
<name>A0A0F7KUJ0_9SPHN</name>
<dbReference type="AlphaFoldDB" id="A0A0F7KUJ0"/>
<dbReference type="Proteomes" id="UP000034392">
    <property type="component" value="Chromosome"/>
</dbReference>
<reference evidence="2" key="1">
    <citation type="submission" date="2015-05" db="EMBL/GenBank/DDBJ databases">
        <title>The complete genome of Altererythrobacter atlanticus strain 26DY36.</title>
        <authorList>
            <person name="Wu Y.-H."/>
            <person name="Cheng H."/>
            <person name="Wu X.-W."/>
        </authorList>
    </citation>
    <scope>NUCLEOTIDE SEQUENCE [LARGE SCALE GENOMIC DNA]</scope>
    <source>
        <strain evidence="2">26DY36</strain>
    </source>
</reference>
<protein>
    <submittedName>
        <fullName evidence="2">Carboxymethylenebutenolidase</fullName>
        <ecNumber evidence="2">3.1.1.45</ecNumber>
    </submittedName>
</protein>
<evidence type="ECO:0000313" key="3">
    <source>
        <dbReference type="Proteomes" id="UP000034392"/>
    </source>
</evidence>
<dbReference type="OrthoDB" id="9771666at2"/>
<dbReference type="PATRIC" id="fig|1267766.3.peg.1892"/>
<dbReference type="GO" id="GO:0008806">
    <property type="term" value="F:carboxymethylenebutenolidase activity"/>
    <property type="evidence" value="ECO:0007669"/>
    <property type="project" value="UniProtKB-EC"/>
</dbReference>
<dbReference type="Pfam" id="PF01738">
    <property type="entry name" value="DLH"/>
    <property type="match status" value="1"/>
</dbReference>
<dbReference type="PANTHER" id="PTHR46623">
    <property type="entry name" value="CARBOXYMETHYLENEBUTENOLIDASE-RELATED"/>
    <property type="match status" value="1"/>
</dbReference>
<sequence length="229" mass="24192">MSLNVTIENQHGERFGAYATGQGPRGIVIAQEIFGVSRSMRAVADWFASEGFTAVVPDLFWRQQAGLELDPASESDRETGMQLLKSLDEPAAISDILASADYLTAAHDLKGPVGVVGYCMGGKLAFLSATEGNHPAVSYYGVGITSVLDRASGLKAPVLLHLPEEDALCPPEAQDRIKSELAGNDLVSIQTHAKVGHAFARRASPAFVESAAAVADAQTLEFLRSAIPA</sequence>
<dbReference type="InterPro" id="IPR029058">
    <property type="entry name" value="AB_hydrolase_fold"/>
</dbReference>
<evidence type="ECO:0000313" key="2">
    <source>
        <dbReference type="EMBL" id="AKH42907.1"/>
    </source>
</evidence>
<feature type="domain" description="Dienelactone hydrolase" evidence="1">
    <location>
        <begin position="23"/>
        <end position="225"/>
    </location>
</feature>
<keyword evidence="2" id="KW-0378">Hydrolase</keyword>
<keyword evidence="3" id="KW-1185">Reference proteome</keyword>
<dbReference type="RefSeq" id="WP_046903591.1">
    <property type="nucleotide sequence ID" value="NZ_CP011452.2"/>
</dbReference>
<dbReference type="EC" id="3.1.1.45" evidence="2"/>
<evidence type="ECO:0000259" key="1">
    <source>
        <dbReference type="Pfam" id="PF01738"/>
    </source>
</evidence>
<dbReference type="PANTHER" id="PTHR46623:SF6">
    <property type="entry name" value="ALPHA_BETA-HYDROLASES SUPERFAMILY PROTEIN"/>
    <property type="match status" value="1"/>
</dbReference>
<accession>A0A0F7KUJ0</accession>
<dbReference type="SUPFAM" id="SSF53474">
    <property type="entry name" value="alpha/beta-Hydrolases"/>
    <property type="match status" value="1"/>
</dbReference>
<gene>
    <name evidence="2" type="primary">clcD_1</name>
    <name evidence="2" type="ORF">WYH_01871</name>
</gene>
<dbReference type="InterPro" id="IPR051049">
    <property type="entry name" value="Dienelactone_hydrolase-like"/>
</dbReference>
<dbReference type="InterPro" id="IPR002925">
    <property type="entry name" value="Dienelactn_hydro"/>
</dbReference>
<dbReference type="STRING" id="1267766.WYH_01871"/>
<dbReference type="KEGG" id="aay:WYH_01871"/>